<dbReference type="PANTHER" id="PTHR24376:SF235">
    <property type="entry name" value="C2H2-TYPE DOMAIN-CONTAINING PROTEIN"/>
    <property type="match status" value="1"/>
</dbReference>
<dbReference type="GO" id="GO:0001228">
    <property type="term" value="F:DNA-binding transcription activator activity, RNA polymerase II-specific"/>
    <property type="evidence" value="ECO:0007669"/>
    <property type="project" value="TreeGrafter"/>
</dbReference>
<accession>A0A9J6BDZ6</accession>
<dbReference type="GO" id="GO:0000978">
    <property type="term" value="F:RNA polymerase II cis-regulatory region sequence-specific DNA binding"/>
    <property type="evidence" value="ECO:0007669"/>
    <property type="project" value="TreeGrafter"/>
</dbReference>
<dbReference type="PROSITE" id="PS50157">
    <property type="entry name" value="ZINC_FINGER_C2H2_2"/>
    <property type="match status" value="3"/>
</dbReference>
<evidence type="ECO:0000313" key="11">
    <source>
        <dbReference type="Proteomes" id="UP001107558"/>
    </source>
</evidence>
<evidence type="ECO:0000256" key="1">
    <source>
        <dbReference type="ARBA" id="ARBA00004123"/>
    </source>
</evidence>
<dbReference type="SUPFAM" id="SSF57667">
    <property type="entry name" value="beta-beta-alpha zinc fingers"/>
    <property type="match status" value="2"/>
</dbReference>
<evidence type="ECO:0000256" key="5">
    <source>
        <dbReference type="ARBA" id="ARBA00022833"/>
    </source>
</evidence>
<evidence type="ECO:0000259" key="9">
    <source>
        <dbReference type="PROSITE" id="PS50157"/>
    </source>
</evidence>
<sequence>MTSKCSIPNCCLQSSFTFHSPRNRTHLELWKKILNIKEDSFYVCDLHFEDKFLRIEKRLTVDAFPTQCITNIEPGSQNFCQCCLKSFEINKFLTEKEKKYPIDKKFKEEFLEVIGFEIDNGVACSKCYEYIKEFQKFRNSLREKQKLRTEILKNQEKMNLKNSKISSTEKSEANIDFDPNIKIKEEPKDDDEILKSVIDVQQESFSDSMLEIKEEIIEENVIVKQEPLDENVLVSEIKAEPEEMQGQPIRRQSIMIKKILPNQSPKIVIRKPQGGIIVKPVNLKNLKIIQPIPSQKFQIIKQAPTPSQIIKFQPLVNSLNEESKNSYQSQTSTLSSNGFKCQYCPNRFVERRFVVEHIKQKHAYKCDMCPSVFPFRITLIKHRMSLHAAPAGMEIQKNPQNFKFTCNVCASRFSTQENLKIHMSQKHSSVVKKELEKKENENVVFVVKTVPSTSLQINQTTIKTLQPVNTLIKKILKPANITNSASEAVQEDPDGIPCLDCGLLLRPDNLLRHRMDAHSLNTHHAIYTCDLCGIEIKGKTQLINHMTNKHLAKYFVKCEFCEGLFANQTEVICHKNLQHNFNGTRYTCHFCNKIFSNKRDMILHRKQHYSEKESREKLARIFCKKFKSYEPKSEEY</sequence>
<dbReference type="AlphaFoldDB" id="A0A9J6BDZ6"/>
<dbReference type="InterPro" id="IPR013087">
    <property type="entry name" value="Znf_C2H2_type"/>
</dbReference>
<reference evidence="10" key="1">
    <citation type="submission" date="2021-03" db="EMBL/GenBank/DDBJ databases">
        <title>Chromosome level genome of the anhydrobiotic midge Polypedilum vanderplanki.</title>
        <authorList>
            <person name="Yoshida Y."/>
            <person name="Kikawada T."/>
            <person name="Gusev O."/>
        </authorList>
    </citation>
    <scope>NUCLEOTIDE SEQUENCE</scope>
    <source>
        <strain evidence="10">NIAS01</strain>
        <tissue evidence="10">Whole body or cell culture</tissue>
    </source>
</reference>
<proteinExistence type="predicted"/>
<keyword evidence="5" id="KW-0862">Zinc</keyword>
<dbReference type="Pfam" id="PF00096">
    <property type="entry name" value="zf-C2H2"/>
    <property type="match status" value="2"/>
</dbReference>
<dbReference type="EMBL" id="JADBJN010000004">
    <property type="protein sequence ID" value="KAG5668097.1"/>
    <property type="molecule type" value="Genomic_DNA"/>
</dbReference>
<keyword evidence="3" id="KW-0677">Repeat</keyword>
<evidence type="ECO:0000256" key="6">
    <source>
        <dbReference type="ARBA" id="ARBA00023125"/>
    </source>
</evidence>
<name>A0A9J6BDZ6_POLVA</name>
<dbReference type="PROSITE" id="PS00028">
    <property type="entry name" value="ZINC_FINGER_C2H2_1"/>
    <property type="match status" value="4"/>
</dbReference>
<evidence type="ECO:0000256" key="2">
    <source>
        <dbReference type="ARBA" id="ARBA00022723"/>
    </source>
</evidence>
<dbReference type="SUPFAM" id="SSF57716">
    <property type="entry name" value="Glucocorticoid receptor-like (DNA-binding domain)"/>
    <property type="match status" value="1"/>
</dbReference>
<dbReference type="SMART" id="SM00980">
    <property type="entry name" value="THAP"/>
    <property type="match status" value="1"/>
</dbReference>
<keyword evidence="6" id="KW-0238">DNA-binding</keyword>
<keyword evidence="7" id="KW-0539">Nucleus</keyword>
<feature type="domain" description="C2H2-type" evidence="9">
    <location>
        <begin position="364"/>
        <end position="392"/>
    </location>
</feature>
<keyword evidence="2" id="KW-0479">Metal-binding</keyword>
<dbReference type="InterPro" id="IPR036236">
    <property type="entry name" value="Znf_C2H2_sf"/>
</dbReference>
<comment type="subcellular location">
    <subcellularLocation>
        <location evidence="1">Nucleus</location>
    </subcellularLocation>
</comment>
<keyword evidence="4 8" id="KW-0863">Zinc-finger</keyword>
<evidence type="ECO:0000313" key="10">
    <source>
        <dbReference type="EMBL" id="KAG5668097.1"/>
    </source>
</evidence>
<evidence type="ECO:0000256" key="3">
    <source>
        <dbReference type="ARBA" id="ARBA00022737"/>
    </source>
</evidence>
<evidence type="ECO:0000256" key="7">
    <source>
        <dbReference type="ARBA" id="ARBA00023242"/>
    </source>
</evidence>
<feature type="domain" description="C2H2-type" evidence="9">
    <location>
        <begin position="404"/>
        <end position="432"/>
    </location>
</feature>
<dbReference type="Proteomes" id="UP001107558">
    <property type="component" value="Chromosome 4"/>
</dbReference>
<dbReference type="SMART" id="SM00355">
    <property type="entry name" value="ZnF_C2H2"/>
    <property type="match status" value="7"/>
</dbReference>
<keyword evidence="11" id="KW-1185">Reference proteome</keyword>
<evidence type="ECO:0000256" key="4">
    <source>
        <dbReference type="ARBA" id="ARBA00022771"/>
    </source>
</evidence>
<protein>
    <recommendedName>
        <fullName evidence="9">C2H2-type domain-containing protein</fullName>
    </recommendedName>
</protein>
<evidence type="ECO:0000256" key="8">
    <source>
        <dbReference type="PROSITE-ProRule" id="PRU00042"/>
    </source>
</evidence>
<dbReference type="GO" id="GO:0005634">
    <property type="term" value="C:nucleus"/>
    <property type="evidence" value="ECO:0007669"/>
    <property type="project" value="UniProtKB-SubCell"/>
</dbReference>
<dbReference type="InterPro" id="IPR006612">
    <property type="entry name" value="THAP_Znf"/>
</dbReference>
<dbReference type="GO" id="GO:0008270">
    <property type="term" value="F:zinc ion binding"/>
    <property type="evidence" value="ECO:0007669"/>
    <property type="project" value="UniProtKB-KW"/>
</dbReference>
<dbReference type="PANTHER" id="PTHR24376">
    <property type="entry name" value="ZINC FINGER PROTEIN"/>
    <property type="match status" value="1"/>
</dbReference>
<dbReference type="Gene3D" id="3.30.160.60">
    <property type="entry name" value="Classic Zinc Finger"/>
    <property type="match status" value="2"/>
</dbReference>
<feature type="domain" description="C2H2-type" evidence="9">
    <location>
        <begin position="586"/>
        <end position="613"/>
    </location>
</feature>
<gene>
    <name evidence="10" type="ORF">PVAND_016051</name>
</gene>
<dbReference type="OrthoDB" id="7107965at2759"/>
<organism evidence="10 11">
    <name type="scientific">Polypedilum vanderplanki</name>
    <name type="common">Sleeping chironomid midge</name>
    <dbReference type="NCBI Taxonomy" id="319348"/>
    <lineage>
        <taxon>Eukaryota</taxon>
        <taxon>Metazoa</taxon>
        <taxon>Ecdysozoa</taxon>
        <taxon>Arthropoda</taxon>
        <taxon>Hexapoda</taxon>
        <taxon>Insecta</taxon>
        <taxon>Pterygota</taxon>
        <taxon>Neoptera</taxon>
        <taxon>Endopterygota</taxon>
        <taxon>Diptera</taxon>
        <taxon>Nematocera</taxon>
        <taxon>Chironomoidea</taxon>
        <taxon>Chironomidae</taxon>
        <taxon>Chironominae</taxon>
        <taxon>Polypedilum</taxon>
        <taxon>Polypedilum</taxon>
    </lineage>
</organism>
<comment type="caution">
    <text evidence="10">The sequence shown here is derived from an EMBL/GenBank/DDBJ whole genome shotgun (WGS) entry which is preliminary data.</text>
</comment>